<organism evidence="2 3">
    <name type="scientific">Quercus rubra</name>
    <name type="common">Northern red oak</name>
    <name type="synonym">Quercus borealis</name>
    <dbReference type="NCBI Taxonomy" id="3512"/>
    <lineage>
        <taxon>Eukaryota</taxon>
        <taxon>Viridiplantae</taxon>
        <taxon>Streptophyta</taxon>
        <taxon>Embryophyta</taxon>
        <taxon>Tracheophyta</taxon>
        <taxon>Spermatophyta</taxon>
        <taxon>Magnoliopsida</taxon>
        <taxon>eudicotyledons</taxon>
        <taxon>Gunneridae</taxon>
        <taxon>Pentapetalae</taxon>
        <taxon>rosids</taxon>
        <taxon>fabids</taxon>
        <taxon>Fagales</taxon>
        <taxon>Fagaceae</taxon>
        <taxon>Quercus</taxon>
    </lineage>
</organism>
<comment type="caution">
    <text evidence="2">The sequence shown here is derived from an EMBL/GenBank/DDBJ whole genome shotgun (WGS) entry which is preliminary data.</text>
</comment>
<sequence length="336" mass="39160">MQWVKWSILCSSKTFGGMGFRDLRQFNDALLGKQVWRLYHEQDTLLYKVFKTKYFPNGTREVVCKGARWRIGDGSKINIWNCRWVESSGGGLILSPQHNSSLMVVKDLFLPSTKVWDLETIDQNFYLWEAEDIKSISVSIHDEEDLLIWPHTPDGMYSVKSAYQLLARESQQAQVGPSNPDTSKRLWNGIWKLKVPNKVRHFMWRASSESLPTNFNLCTQHILLDSSYALCEDHPEDVLHCLWLCDYAECIWLSEQTFSFPRNRVFRSFSDLVSFILAKTSSNDAALFSMIAWSIWTRRNKLRVKQPVWDVGDTIKKAKELLQEFHDVQRPSTRLP</sequence>
<dbReference type="PANTHER" id="PTHR33116">
    <property type="entry name" value="REVERSE TRANSCRIPTASE ZINC-BINDING DOMAIN-CONTAINING PROTEIN-RELATED-RELATED"/>
    <property type="match status" value="1"/>
</dbReference>
<dbReference type="AlphaFoldDB" id="A0AAN7F4R4"/>
<gene>
    <name evidence="2" type="ORF">RGQ29_023099</name>
</gene>
<evidence type="ECO:0000313" key="3">
    <source>
        <dbReference type="Proteomes" id="UP001324115"/>
    </source>
</evidence>
<dbReference type="Proteomes" id="UP001324115">
    <property type="component" value="Unassembled WGS sequence"/>
</dbReference>
<evidence type="ECO:0000313" key="2">
    <source>
        <dbReference type="EMBL" id="KAK4585735.1"/>
    </source>
</evidence>
<dbReference type="EMBL" id="JAXUIC010000006">
    <property type="protein sequence ID" value="KAK4585735.1"/>
    <property type="molecule type" value="Genomic_DNA"/>
</dbReference>
<accession>A0AAN7F4R4</accession>
<reference evidence="2 3" key="1">
    <citation type="journal article" date="2023" name="G3 (Bethesda)">
        <title>A haplotype-resolved chromosome-scale genome for Quercus rubra L. provides insights into the genetics of adaptive traits for red oak species.</title>
        <authorList>
            <person name="Kapoor B."/>
            <person name="Jenkins J."/>
            <person name="Schmutz J."/>
            <person name="Zhebentyayeva T."/>
            <person name="Kuelheim C."/>
            <person name="Coggeshall M."/>
            <person name="Heim C."/>
            <person name="Lasky J.R."/>
            <person name="Leites L."/>
            <person name="Islam-Faridi N."/>
            <person name="Romero-Severson J."/>
            <person name="DeLeo V.L."/>
            <person name="Lucas S.M."/>
            <person name="Lazic D."/>
            <person name="Gailing O."/>
            <person name="Carlson J."/>
            <person name="Staton M."/>
        </authorList>
    </citation>
    <scope>NUCLEOTIDE SEQUENCE [LARGE SCALE GENOMIC DNA]</scope>
    <source>
        <strain evidence="2">Pseudo-F2</strain>
    </source>
</reference>
<name>A0AAN7F4R4_QUERU</name>
<proteinExistence type="predicted"/>
<feature type="domain" description="Reverse transcriptase zinc-binding" evidence="1">
    <location>
        <begin position="157"/>
        <end position="252"/>
    </location>
</feature>
<evidence type="ECO:0000259" key="1">
    <source>
        <dbReference type="Pfam" id="PF13966"/>
    </source>
</evidence>
<dbReference type="InterPro" id="IPR026960">
    <property type="entry name" value="RVT-Znf"/>
</dbReference>
<keyword evidence="3" id="KW-1185">Reference proteome</keyword>
<protein>
    <recommendedName>
        <fullName evidence="1">Reverse transcriptase zinc-binding domain-containing protein</fullName>
    </recommendedName>
</protein>
<dbReference type="PANTHER" id="PTHR33116:SF78">
    <property type="entry name" value="OS12G0587133 PROTEIN"/>
    <property type="match status" value="1"/>
</dbReference>
<dbReference type="Pfam" id="PF13966">
    <property type="entry name" value="zf-RVT"/>
    <property type="match status" value="1"/>
</dbReference>